<evidence type="ECO:0000313" key="6">
    <source>
        <dbReference type="Proteomes" id="UP001338125"/>
    </source>
</evidence>
<protein>
    <recommendedName>
        <fullName evidence="4">Zn(2)-C6 fungal-type domain-containing protein</fullName>
    </recommendedName>
</protein>
<reference evidence="5 6" key="1">
    <citation type="submission" date="2024-01" db="EMBL/GenBank/DDBJ databases">
        <title>Complete genome of Cladobotryum mycophilum ATHUM6906.</title>
        <authorList>
            <person name="Christinaki A.C."/>
            <person name="Myridakis A.I."/>
            <person name="Kouvelis V.N."/>
        </authorList>
    </citation>
    <scope>NUCLEOTIDE SEQUENCE [LARGE SCALE GENOMIC DNA]</scope>
    <source>
        <strain evidence="5 6">ATHUM6906</strain>
    </source>
</reference>
<feature type="compositionally biased region" description="Polar residues" evidence="3">
    <location>
        <begin position="69"/>
        <end position="79"/>
    </location>
</feature>
<dbReference type="InterPro" id="IPR007219">
    <property type="entry name" value="XnlR_reg_dom"/>
</dbReference>
<evidence type="ECO:0000256" key="1">
    <source>
        <dbReference type="ARBA" id="ARBA00022723"/>
    </source>
</evidence>
<feature type="region of interest" description="Disordered" evidence="3">
    <location>
        <begin position="1"/>
        <end position="43"/>
    </location>
</feature>
<dbReference type="PROSITE" id="PS00463">
    <property type="entry name" value="ZN2_CY6_FUNGAL_1"/>
    <property type="match status" value="1"/>
</dbReference>
<keyword evidence="2" id="KW-0539">Nucleus</keyword>
<dbReference type="CDD" id="cd00067">
    <property type="entry name" value="GAL4"/>
    <property type="match status" value="1"/>
</dbReference>
<accession>A0ABR0SYR9</accession>
<dbReference type="InterPro" id="IPR036864">
    <property type="entry name" value="Zn2-C6_fun-type_DNA-bd_sf"/>
</dbReference>
<dbReference type="PANTHER" id="PTHR31668:SF23">
    <property type="entry name" value="ZN(II)2CYS6 TRANSCRIPTION FACTOR (EUROFUNG)"/>
    <property type="match status" value="1"/>
</dbReference>
<feature type="domain" description="Zn(2)-C6 fungal-type" evidence="4">
    <location>
        <begin position="37"/>
        <end position="66"/>
    </location>
</feature>
<feature type="region of interest" description="Disordered" evidence="3">
    <location>
        <begin position="69"/>
        <end position="140"/>
    </location>
</feature>
<dbReference type="Pfam" id="PF04082">
    <property type="entry name" value="Fungal_trans"/>
    <property type="match status" value="1"/>
</dbReference>
<dbReference type="PANTHER" id="PTHR31668">
    <property type="entry name" value="GLUCOSE TRANSPORT TRANSCRIPTION REGULATOR RGT1-RELATED-RELATED"/>
    <property type="match status" value="1"/>
</dbReference>
<keyword evidence="1" id="KW-0479">Metal-binding</keyword>
<feature type="compositionally biased region" description="Polar residues" evidence="3">
    <location>
        <begin position="95"/>
        <end position="140"/>
    </location>
</feature>
<dbReference type="Proteomes" id="UP001338125">
    <property type="component" value="Unassembled WGS sequence"/>
</dbReference>
<dbReference type="EMBL" id="JAVFKD010000002">
    <property type="protein sequence ID" value="KAK5996886.1"/>
    <property type="molecule type" value="Genomic_DNA"/>
</dbReference>
<dbReference type="Gene3D" id="4.10.240.10">
    <property type="entry name" value="Zn(2)-C6 fungal-type DNA-binding domain"/>
    <property type="match status" value="1"/>
</dbReference>
<evidence type="ECO:0000256" key="2">
    <source>
        <dbReference type="ARBA" id="ARBA00023242"/>
    </source>
</evidence>
<name>A0ABR0SYR9_9HYPO</name>
<evidence type="ECO:0000256" key="3">
    <source>
        <dbReference type="SAM" id="MobiDB-lite"/>
    </source>
</evidence>
<proteinExistence type="predicted"/>
<dbReference type="InterPro" id="IPR001138">
    <property type="entry name" value="Zn2Cys6_DnaBD"/>
</dbReference>
<organism evidence="5 6">
    <name type="scientific">Cladobotryum mycophilum</name>
    <dbReference type="NCBI Taxonomy" id="491253"/>
    <lineage>
        <taxon>Eukaryota</taxon>
        <taxon>Fungi</taxon>
        <taxon>Dikarya</taxon>
        <taxon>Ascomycota</taxon>
        <taxon>Pezizomycotina</taxon>
        <taxon>Sordariomycetes</taxon>
        <taxon>Hypocreomycetidae</taxon>
        <taxon>Hypocreales</taxon>
        <taxon>Hypocreaceae</taxon>
        <taxon>Cladobotryum</taxon>
    </lineage>
</organism>
<evidence type="ECO:0000259" key="4">
    <source>
        <dbReference type="PROSITE" id="PS50048"/>
    </source>
</evidence>
<evidence type="ECO:0000313" key="5">
    <source>
        <dbReference type="EMBL" id="KAK5996886.1"/>
    </source>
</evidence>
<sequence>MHTGVEPPSSGQSRPRKFTIQSQFGRARQPRSRKNRPCDACRRRKTACVIPAEPPCLFCKSRGLVCQSSPNNDDTSSQPDVDRSEHGTPEAGQVISPQTDTSPALARSSTSHSSPADTVRSSGPSTSGELNNSANQQSSAVVHQGLIRQSVGSDDGLVEQTSNFAISPPVVPTSTAHLQTLEDNPNFTAHSMGLSAEQDTYLLDAFRCLLLSEGNEIDANIIQVYPGSSRPDDRPVHFLLLENENPDFTNQAKEAASDGTETLVWPYGERLVRLYFRYVHPIYPIVTKTRFLRQYATARMKIPASLRGAIYAMACLFWDRDLTLKGPRPFQQHQLVDHAHEALRREHENPNLFNTEHVDHDGANNGMRANYRSTPRSQPMEHRALGEETEEEAVVGGICLGLLVLRLPRQPPHISPSSYSTSPPDMDDMRADEDVPEELRYLVEPEDAQFQASVGVRFLEFIKITRVLRDILDCSFQVRPDPVPLVERAMELTSLRDKFKDWHSLLPHCLTLLPERGPDAVSNCPLHLAFYASQALLYRGLMTPATRAAKVNPDSNLRKWFVTALHEFHGFTIFFNQITDADLRGFWCRHARSQLILCGNFLIYLFLLASEPSHIEAAYQLLGDFNQSLQRLNETSHKPGKLMLRPVRLRIDSFFLQAAEILRQGGNDNSGPTPMNISD</sequence>
<gene>
    <name evidence="5" type="ORF">PT974_02233</name>
</gene>
<comment type="caution">
    <text evidence="5">The sequence shown here is derived from an EMBL/GenBank/DDBJ whole genome shotgun (WGS) entry which is preliminary data.</text>
</comment>
<dbReference type="InterPro" id="IPR050797">
    <property type="entry name" value="Carb_Metab_Trans_Reg"/>
</dbReference>
<feature type="compositionally biased region" description="Polar residues" evidence="3">
    <location>
        <begin position="9"/>
        <end position="24"/>
    </location>
</feature>
<dbReference type="PROSITE" id="PS50048">
    <property type="entry name" value="ZN2_CY6_FUNGAL_2"/>
    <property type="match status" value="1"/>
</dbReference>
<keyword evidence="6" id="KW-1185">Reference proteome</keyword>
<dbReference type="SUPFAM" id="SSF57701">
    <property type="entry name" value="Zn2/Cys6 DNA-binding domain"/>
    <property type="match status" value="1"/>
</dbReference>
<dbReference type="CDD" id="cd12148">
    <property type="entry name" value="fungal_TF_MHR"/>
    <property type="match status" value="1"/>
</dbReference>